<dbReference type="KEGG" id="emo:DM558_15640"/>
<evidence type="ECO:0000313" key="2">
    <source>
        <dbReference type="EMBL" id="AZS52116.1"/>
    </source>
</evidence>
<dbReference type="InterPro" id="IPR052022">
    <property type="entry name" value="26kDa_periplasmic_antigen"/>
</dbReference>
<keyword evidence="1" id="KW-0732">Signal</keyword>
<dbReference type="GO" id="GO:0006974">
    <property type="term" value="P:DNA damage response"/>
    <property type="evidence" value="ECO:0007669"/>
    <property type="project" value="TreeGrafter"/>
</dbReference>
<reference evidence="3" key="1">
    <citation type="submission" date="2018-06" db="EMBL/GenBank/DDBJ databases">
        <title>Complete genome of Pseudomonas insecticola strain QZS01.</title>
        <authorList>
            <person name="Wang J."/>
            <person name="Su Q."/>
        </authorList>
    </citation>
    <scope>NUCLEOTIDE SEQUENCE [LARGE SCALE GENOMIC DNA]</scope>
    <source>
        <strain evidence="3">QZS01</strain>
    </source>
</reference>
<dbReference type="Pfam" id="PF04402">
    <property type="entry name" value="SIMPL"/>
    <property type="match status" value="2"/>
</dbReference>
<sequence>MVDLTKFLRGYMMKKTLLVAALTCCLFTTPHLFAQQATDSNFIEVNKLKYGTELIAVGNINVSLSETISLKPDTVEFSISYLTEGKTPTEASDTNTKNMKALMTYLQQLNIKEQDITTVGYKNYEQLSPEPITSPANQKYQTLITIQAKIPSDQLYAVIKTLDQQGINNLDKVKDTDNTYSFAIKQVADNADTTKQQAEKKYQLIAEQLKAQGINQLIIDKYNNQPVSQSTNNIKTYYVENTIKINTKQFDQLGKIIAKAEELKMTINNDFQYSVSDNTKNKAIADAETKLLAKLQEKARRSLSSADYQLGAPQNLSVFNTEINAPIYPINRYAKNDGIMLGAVANSPEQISIQPPSQYDLTVTMNGNFDILKKISK</sequence>
<dbReference type="Proteomes" id="UP000273143">
    <property type="component" value="Chromosome"/>
</dbReference>
<accession>A0A451EQJ6</accession>
<dbReference type="Gene3D" id="3.30.110.170">
    <property type="entry name" value="Protein of unknown function (DUF541), domain 1"/>
    <property type="match status" value="1"/>
</dbReference>
<gene>
    <name evidence="2" type="ORF">DM558_15640</name>
</gene>
<evidence type="ECO:0000256" key="1">
    <source>
        <dbReference type="SAM" id="SignalP"/>
    </source>
</evidence>
<organism evidence="2 3">
    <name type="scientific">Entomomonas moraniae</name>
    <dbReference type="NCBI Taxonomy" id="2213226"/>
    <lineage>
        <taxon>Bacteria</taxon>
        <taxon>Pseudomonadati</taxon>
        <taxon>Pseudomonadota</taxon>
        <taxon>Gammaproteobacteria</taxon>
        <taxon>Pseudomonadales</taxon>
        <taxon>Pseudomonadaceae</taxon>
        <taxon>Entomomonas</taxon>
    </lineage>
</organism>
<feature type="chain" id="PRO_5019508874" evidence="1">
    <location>
        <begin position="35"/>
        <end position="377"/>
    </location>
</feature>
<dbReference type="PANTHER" id="PTHR34387">
    <property type="entry name" value="SLR1258 PROTEIN"/>
    <property type="match status" value="1"/>
</dbReference>
<protein>
    <submittedName>
        <fullName evidence="2">DUF541 domain-containing protein</fullName>
    </submittedName>
</protein>
<dbReference type="InterPro" id="IPR007497">
    <property type="entry name" value="SIMPL/DUF541"/>
</dbReference>
<proteinExistence type="predicted"/>
<name>A0A451EQJ6_9GAMM</name>
<keyword evidence="3" id="KW-1185">Reference proteome</keyword>
<dbReference type="Gene3D" id="3.30.70.2970">
    <property type="entry name" value="Protein of unknown function (DUF541), domain 2"/>
    <property type="match status" value="2"/>
</dbReference>
<dbReference type="AlphaFoldDB" id="A0A451EQJ6"/>
<dbReference type="EMBL" id="CP029822">
    <property type="protein sequence ID" value="AZS52116.1"/>
    <property type="molecule type" value="Genomic_DNA"/>
</dbReference>
<dbReference type="PANTHER" id="PTHR34387:SF2">
    <property type="entry name" value="SLR1258 PROTEIN"/>
    <property type="match status" value="1"/>
</dbReference>
<evidence type="ECO:0000313" key="3">
    <source>
        <dbReference type="Proteomes" id="UP000273143"/>
    </source>
</evidence>
<feature type="signal peptide" evidence="1">
    <location>
        <begin position="1"/>
        <end position="34"/>
    </location>
</feature>